<evidence type="ECO:0000313" key="1">
    <source>
        <dbReference type="EMBL" id="BBZ25850.1"/>
    </source>
</evidence>
<sequence>MKLQRVKSTAGYLGAAAVITALGICFSSGINAPHAVAGGSGDSPTTNLTTQPSVPVMSINPTAMSLGSTVTQSPAATTLGVASASPTFKATAAAGCVNNGQCP</sequence>
<proteinExistence type="predicted"/>
<accession>A0A7I7X930</accession>
<reference evidence="1 2" key="1">
    <citation type="journal article" date="2019" name="Emerg. Microbes Infect.">
        <title>Comprehensive subspecies identification of 175 nontuberculous mycobacteria species based on 7547 genomic profiles.</title>
        <authorList>
            <person name="Matsumoto Y."/>
            <person name="Kinjo T."/>
            <person name="Motooka D."/>
            <person name="Nabeya D."/>
            <person name="Jung N."/>
            <person name="Uechi K."/>
            <person name="Horii T."/>
            <person name="Iida T."/>
            <person name="Fujita J."/>
            <person name="Nakamura S."/>
        </authorList>
    </citation>
    <scope>NUCLEOTIDE SEQUENCE [LARGE SCALE GENOMIC DNA]</scope>
    <source>
        <strain evidence="1 2">JCM 13574</strain>
    </source>
</reference>
<evidence type="ECO:0000313" key="2">
    <source>
        <dbReference type="Proteomes" id="UP000466517"/>
    </source>
</evidence>
<protein>
    <submittedName>
        <fullName evidence="1">Uncharacterized protein</fullName>
    </submittedName>
</protein>
<gene>
    <name evidence="1" type="ORF">MMAD_01450</name>
</gene>
<dbReference type="KEGG" id="mmag:MMAD_01450"/>
<organism evidence="1 2">
    <name type="scientific">Mycolicibacterium madagascariense</name>
    <dbReference type="NCBI Taxonomy" id="212765"/>
    <lineage>
        <taxon>Bacteria</taxon>
        <taxon>Bacillati</taxon>
        <taxon>Actinomycetota</taxon>
        <taxon>Actinomycetes</taxon>
        <taxon>Mycobacteriales</taxon>
        <taxon>Mycobacteriaceae</taxon>
        <taxon>Mycolicibacterium</taxon>
    </lineage>
</organism>
<dbReference type="RefSeq" id="WP_163731047.1">
    <property type="nucleotide sequence ID" value="NZ_AP022610.1"/>
</dbReference>
<keyword evidence="2" id="KW-1185">Reference proteome</keyword>
<name>A0A7I7X930_9MYCO</name>
<dbReference type="AlphaFoldDB" id="A0A7I7X930"/>
<dbReference type="EMBL" id="AP022610">
    <property type="protein sequence ID" value="BBZ25850.1"/>
    <property type="molecule type" value="Genomic_DNA"/>
</dbReference>
<dbReference type="Proteomes" id="UP000466517">
    <property type="component" value="Chromosome"/>
</dbReference>